<comment type="caution">
    <text evidence="1">The sequence shown here is derived from an EMBL/GenBank/DDBJ whole genome shotgun (WGS) entry which is preliminary data.</text>
</comment>
<evidence type="ECO:0000313" key="2">
    <source>
        <dbReference type="Proteomes" id="UP000335636"/>
    </source>
</evidence>
<dbReference type="Proteomes" id="UP000335636">
    <property type="component" value="Unassembled WGS sequence"/>
</dbReference>
<proteinExistence type="predicted"/>
<feature type="non-terminal residue" evidence="1">
    <location>
        <position position="72"/>
    </location>
</feature>
<protein>
    <submittedName>
        <fullName evidence="1">Uncharacterized protein</fullName>
    </submittedName>
</protein>
<reference evidence="1" key="1">
    <citation type="submission" date="2019-04" db="EMBL/GenBank/DDBJ databases">
        <authorList>
            <person name="Alioto T."/>
            <person name="Alioto T."/>
        </authorList>
    </citation>
    <scope>NUCLEOTIDE SEQUENCE [LARGE SCALE GENOMIC DNA]</scope>
</reference>
<feature type="non-terminal residue" evidence="1">
    <location>
        <position position="1"/>
    </location>
</feature>
<organism evidence="1 2">
    <name type="scientific">Marmota monax</name>
    <name type="common">Woodchuck</name>
    <dbReference type="NCBI Taxonomy" id="9995"/>
    <lineage>
        <taxon>Eukaryota</taxon>
        <taxon>Metazoa</taxon>
        <taxon>Chordata</taxon>
        <taxon>Craniata</taxon>
        <taxon>Vertebrata</taxon>
        <taxon>Euteleostomi</taxon>
        <taxon>Mammalia</taxon>
        <taxon>Eutheria</taxon>
        <taxon>Euarchontoglires</taxon>
        <taxon>Glires</taxon>
        <taxon>Rodentia</taxon>
        <taxon>Sciuromorpha</taxon>
        <taxon>Sciuridae</taxon>
        <taxon>Xerinae</taxon>
        <taxon>Marmotini</taxon>
        <taxon>Marmota</taxon>
    </lineage>
</organism>
<dbReference type="AlphaFoldDB" id="A0A5E4BVL8"/>
<evidence type="ECO:0000313" key="1">
    <source>
        <dbReference type="EMBL" id="VTJ73678.1"/>
    </source>
</evidence>
<dbReference type="EMBL" id="CABDUW010000690">
    <property type="protein sequence ID" value="VTJ73678.1"/>
    <property type="molecule type" value="Genomic_DNA"/>
</dbReference>
<keyword evidence="2" id="KW-1185">Reference proteome</keyword>
<sequence>GNVPVMEELQGDPSQFPKIQKSFHSEGISVSAVPPFLGPFLIASSFSPCGGLTDACSSKCSFPLAHQSLGLI</sequence>
<name>A0A5E4BVL8_MARMO</name>
<accession>A0A5E4BVL8</accession>
<gene>
    <name evidence="1" type="ORF">MONAX_5E025202</name>
</gene>